<keyword evidence="1" id="KW-0812">Transmembrane</keyword>
<organism evidence="2 3">
    <name type="scientific">Brassica napus</name>
    <name type="common">Rape</name>
    <dbReference type="NCBI Taxonomy" id="3708"/>
    <lineage>
        <taxon>Eukaryota</taxon>
        <taxon>Viridiplantae</taxon>
        <taxon>Streptophyta</taxon>
        <taxon>Embryophyta</taxon>
        <taxon>Tracheophyta</taxon>
        <taxon>Spermatophyta</taxon>
        <taxon>Magnoliopsida</taxon>
        <taxon>eudicotyledons</taxon>
        <taxon>Gunneridae</taxon>
        <taxon>Pentapetalae</taxon>
        <taxon>rosids</taxon>
        <taxon>malvids</taxon>
        <taxon>Brassicales</taxon>
        <taxon>Brassicaceae</taxon>
        <taxon>Brassiceae</taxon>
        <taxon>Brassica</taxon>
    </lineage>
</organism>
<dbReference type="EMBL" id="LK032962">
    <property type="protein sequence ID" value="CDY51067.1"/>
    <property type="molecule type" value="Genomic_DNA"/>
</dbReference>
<evidence type="ECO:0000313" key="3">
    <source>
        <dbReference type="Proteomes" id="UP000028999"/>
    </source>
</evidence>
<gene>
    <name evidence="2" type="primary">BnaC06g07560D</name>
    <name evidence="2" type="ORF">GSBRNA2T00098116001</name>
</gene>
<evidence type="ECO:0000313" key="2">
    <source>
        <dbReference type="EMBL" id="CDY51067.1"/>
    </source>
</evidence>
<keyword evidence="1" id="KW-0472">Membrane</keyword>
<dbReference type="Gramene" id="CDY51067">
    <property type="protein sequence ID" value="CDY51067"/>
    <property type="gene ID" value="GSBRNA2T00098116001"/>
</dbReference>
<keyword evidence="1" id="KW-1133">Transmembrane helix</keyword>
<keyword evidence="3" id="KW-1185">Reference proteome</keyword>
<accession>A0A078IMB0</accession>
<dbReference type="Proteomes" id="UP000028999">
    <property type="component" value="Unassembled WGS sequence"/>
</dbReference>
<feature type="transmembrane region" description="Helical" evidence="1">
    <location>
        <begin position="89"/>
        <end position="112"/>
    </location>
</feature>
<evidence type="ECO:0000256" key="1">
    <source>
        <dbReference type="SAM" id="Phobius"/>
    </source>
</evidence>
<proteinExistence type="predicted"/>
<protein>
    <submittedName>
        <fullName evidence="2">BnaC06g07560D protein</fullName>
    </submittedName>
</protein>
<name>A0A078IMB0_BRANA</name>
<sequence length="129" mass="14269">MVSFRNRFLIRRKLVADDVITIDCGFCFGGRVVVALAPQRRSQRLMGGHMQQSNAAAAATALYDGALNNAQDLETRLGMPSWRGGSSPLVYSILGLLLLPQVLISVISRTFSCRVMEHKLLKRSKDFSN</sequence>
<dbReference type="AlphaFoldDB" id="A0A078IMB0"/>
<reference evidence="2 3" key="1">
    <citation type="journal article" date="2014" name="Science">
        <title>Plant genetics. Early allopolyploid evolution in the post-Neolithic Brassica napus oilseed genome.</title>
        <authorList>
            <person name="Chalhoub B."/>
            <person name="Denoeud F."/>
            <person name="Liu S."/>
            <person name="Parkin I.A."/>
            <person name="Tang H."/>
            <person name="Wang X."/>
            <person name="Chiquet J."/>
            <person name="Belcram H."/>
            <person name="Tong C."/>
            <person name="Samans B."/>
            <person name="Correa M."/>
            <person name="Da Silva C."/>
            <person name="Just J."/>
            <person name="Falentin C."/>
            <person name="Koh C.S."/>
            <person name="Le Clainche I."/>
            <person name="Bernard M."/>
            <person name="Bento P."/>
            <person name="Noel B."/>
            <person name="Labadie K."/>
            <person name="Alberti A."/>
            <person name="Charles M."/>
            <person name="Arnaud D."/>
            <person name="Guo H."/>
            <person name="Daviaud C."/>
            <person name="Alamery S."/>
            <person name="Jabbari K."/>
            <person name="Zhao M."/>
            <person name="Edger P.P."/>
            <person name="Chelaifa H."/>
            <person name="Tack D."/>
            <person name="Lassalle G."/>
            <person name="Mestiri I."/>
            <person name="Schnel N."/>
            <person name="Le Paslier M.C."/>
            <person name="Fan G."/>
            <person name="Renault V."/>
            <person name="Bayer P.E."/>
            <person name="Golicz A.A."/>
            <person name="Manoli S."/>
            <person name="Lee T.H."/>
            <person name="Thi V.H."/>
            <person name="Chalabi S."/>
            <person name="Hu Q."/>
            <person name="Fan C."/>
            <person name="Tollenaere R."/>
            <person name="Lu Y."/>
            <person name="Battail C."/>
            <person name="Shen J."/>
            <person name="Sidebottom C.H."/>
            <person name="Wang X."/>
            <person name="Canaguier A."/>
            <person name="Chauveau A."/>
            <person name="Berard A."/>
            <person name="Deniot G."/>
            <person name="Guan M."/>
            <person name="Liu Z."/>
            <person name="Sun F."/>
            <person name="Lim Y.P."/>
            <person name="Lyons E."/>
            <person name="Town C.D."/>
            <person name="Bancroft I."/>
            <person name="Wang X."/>
            <person name="Meng J."/>
            <person name="Ma J."/>
            <person name="Pires J.C."/>
            <person name="King G.J."/>
            <person name="Brunel D."/>
            <person name="Delourme R."/>
            <person name="Renard M."/>
            <person name="Aury J.M."/>
            <person name="Adams K.L."/>
            <person name="Batley J."/>
            <person name="Snowdon R.J."/>
            <person name="Tost J."/>
            <person name="Edwards D."/>
            <person name="Zhou Y."/>
            <person name="Hua W."/>
            <person name="Sharpe A.G."/>
            <person name="Paterson A.H."/>
            <person name="Guan C."/>
            <person name="Wincker P."/>
        </authorList>
    </citation>
    <scope>NUCLEOTIDE SEQUENCE [LARGE SCALE GENOMIC DNA]</scope>
    <source>
        <strain evidence="3">cv. Darmor-bzh</strain>
    </source>
</reference>
<dbReference type="PaxDb" id="3708-A0A078IMB0"/>